<evidence type="ECO:0000256" key="4">
    <source>
        <dbReference type="ARBA" id="ARBA00022723"/>
    </source>
</evidence>
<keyword evidence="8" id="KW-0186">Copper</keyword>
<evidence type="ECO:0000256" key="1">
    <source>
        <dbReference type="ARBA" id="ARBA00001973"/>
    </source>
</evidence>
<dbReference type="PANTHER" id="PTHR33353">
    <property type="entry name" value="PUTATIVE (AFU_ORTHOLOGUE AFUA_1G12560)-RELATED"/>
    <property type="match status" value="1"/>
</dbReference>
<dbReference type="Gene3D" id="2.70.50.70">
    <property type="match status" value="1"/>
</dbReference>
<dbReference type="STRING" id="1314773.A0A3N2Q5H6"/>
<evidence type="ECO:0000256" key="12">
    <source>
        <dbReference type="ARBA" id="ARBA00023326"/>
    </source>
</evidence>
<evidence type="ECO:0000256" key="6">
    <source>
        <dbReference type="ARBA" id="ARBA00023001"/>
    </source>
</evidence>
<evidence type="ECO:0000256" key="17">
    <source>
        <dbReference type="SAM" id="SignalP"/>
    </source>
</evidence>
<sequence>MPPTTTLSLFSSLLLGASGVAAHSRITNIVVDGVLYDGYNPKVPTNPEVLVAWSTTVTDDGWVNFEDYRSPNIVCHRDAANAQGYAPVAAGSNVDVQWQGYPESHKGPVLTYLARCGDSPGACATVDKTGLAFFLIDSEGLIDPDVYSDPHSLAPGYWASDLFRENNSSRVVQIPEDLAAGHYVLRQELIALHYATLPDVGPQHYPQCVNIEVVGGGDVRPAGLRASELYHWDGGLEEGEEVEADPGLDYDISTSPLAEYTVPGPTLHSGAATSVEQTLSTVTSSASAVPEESDAREKAKARARTLRTEVRAEPTPV</sequence>
<keyword evidence="11" id="KW-0119">Carbohydrate metabolism</keyword>
<evidence type="ECO:0000256" key="9">
    <source>
        <dbReference type="ARBA" id="ARBA00023033"/>
    </source>
</evidence>
<dbReference type="CDD" id="cd21175">
    <property type="entry name" value="LPMO_AA9"/>
    <property type="match status" value="1"/>
</dbReference>
<comment type="cofactor">
    <cofactor evidence="1">
        <name>Cu(2+)</name>
        <dbReference type="ChEBI" id="CHEBI:29036"/>
    </cofactor>
</comment>
<evidence type="ECO:0000256" key="5">
    <source>
        <dbReference type="ARBA" id="ARBA00022729"/>
    </source>
</evidence>
<name>A0A3N2Q5H6_SODAK</name>
<dbReference type="EMBL" id="ML119051">
    <property type="protein sequence ID" value="ROT42002.1"/>
    <property type="molecule type" value="Genomic_DNA"/>
</dbReference>
<evidence type="ECO:0000256" key="16">
    <source>
        <dbReference type="SAM" id="MobiDB-lite"/>
    </source>
</evidence>
<proteinExistence type="inferred from homology"/>
<keyword evidence="5 17" id="KW-0732">Signal</keyword>
<dbReference type="Proteomes" id="UP000272025">
    <property type="component" value="Unassembled WGS sequence"/>
</dbReference>
<comment type="catalytic activity">
    <reaction evidence="14">
        <text>[(1-&gt;4)-beta-D-glucosyl]n+m + reduced acceptor + O2 = 4-dehydro-beta-D-glucosyl-[(1-&gt;4)-beta-D-glucosyl]n-1 + [(1-&gt;4)-beta-D-glucosyl]m + acceptor + H2O.</text>
        <dbReference type="EC" id="1.14.99.56"/>
    </reaction>
</comment>
<evidence type="ECO:0000256" key="7">
    <source>
        <dbReference type="ARBA" id="ARBA00023002"/>
    </source>
</evidence>
<feature type="compositionally biased region" description="Basic and acidic residues" evidence="16">
    <location>
        <begin position="293"/>
        <end position="317"/>
    </location>
</feature>
<evidence type="ECO:0000313" key="20">
    <source>
        <dbReference type="Proteomes" id="UP000272025"/>
    </source>
</evidence>
<evidence type="ECO:0000256" key="3">
    <source>
        <dbReference type="ARBA" id="ARBA00022525"/>
    </source>
</evidence>
<dbReference type="EC" id="1.14.99.56" evidence="15"/>
<dbReference type="GO" id="GO:0030245">
    <property type="term" value="P:cellulose catabolic process"/>
    <property type="evidence" value="ECO:0007669"/>
    <property type="project" value="UniProtKB-KW"/>
</dbReference>
<evidence type="ECO:0000313" key="19">
    <source>
        <dbReference type="EMBL" id="ROT42002.1"/>
    </source>
</evidence>
<gene>
    <name evidence="19" type="ORF">SODALDRAFT_335896</name>
</gene>
<dbReference type="Pfam" id="PF03443">
    <property type="entry name" value="AA9"/>
    <property type="match status" value="1"/>
</dbReference>
<comment type="similarity">
    <text evidence="13">Belongs to the polysaccharide monooxygenase AA9 family.</text>
</comment>
<evidence type="ECO:0000256" key="8">
    <source>
        <dbReference type="ARBA" id="ARBA00023008"/>
    </source>
</evidence>
<keyword evidence="4" id="KW-0479">Metal-binding</keyword>
<feature type="compositionally biased region" description="Low complexity" evidence="16">
    <location>
        <begin position="280"/>
        <end position="289"/>
    </location>
</feature>
<keyword evidence="10" id="KW-1015">Disulfide bond</keyword>
<protein>
    <recommendedName>
        <fullName evidence="15">lytic cellulose monooxygenase (C4-dehydrogenating)</fullName>
        <ecNumber evidence="15">1.14.99.56</ecNumber>
    </recommendedName>
</protein>
<dbReference type="GO" id="GO:0004497">
    <property type="term" value="F:monooxygenase activity"/>
    <property type="evidence" value="ECO:0007669"/>
    <property type="project" value="UniProtKB-KW"/>
</dbReference>
<keyword evidence="6" id="KW-0136">Cellulose degradation</keyword>
<dbReference type="AlphaFoldDB" id="A0A3N2Q5H6"/>
<dbReference type="PANTHER" id="PTHR33353:SF36">
    <property type="entry name" value="ENDO-BETA-1,4-GLUCANASE D"/>
    <property type="match status" value="1"/>
</dbReference>
<keyword evidence="3" id="KW-0964">Secreted</keyword>
<evidence type="ECO:0000256" key="10">
    <source>
        <dbReference type="ARBA" id="ARBA00023157"/>
    </source>
</evidence>
<feature type="domain" description="Auxiliary Activity family 9 catalytic" evidence="18">
    <location>
        <begin position="23"/>
        <end position="231"/>
    </location>
</feature>
<keyword evidence="20" id="KW-1185">Reference proteome</keyword>
<feature type="region of interest" description="Disordered" evidence="16">
    <location>
        <begin position="272"/>
        <end position="317"/>
    </location>
</feature>
<evidence type="ECO:0000256" key="11">
    <source>
        <dbReference type="ARBA" id="ARBA00023277"/>
    </source>
</evidence>
<dbReference type="RefSeq" id="XP_028469808.1">
    <property type="nucleotide sequence ID" value="XM_028612551.1"/>
</dbReference>
<evidence type="ECO:0000256" key="15">
    <source>
        <dbReference type="ARBA" id="ARBA00047174"/>
    </source>
</evidence>
<evidence type="ECO:0000256" key="14">
    <source>
        <dbReference type="ARBA" id="ARBA00045077"/>
    </source>
</evidence>
<feature type="signal peptide" evidence="17">
    <location>
        <begin position="1"/>
        <end position="22"/>
    </location>
</feature>
<evidence type="ECO:0000259" key="18">
    <source>
        <dbReference type="Pfam" id="PF03443"/>
    </source>
</evidence>
<organism evidence="19 20">
    <name type="scientific">Sodiomyces alkalinus (strain CBS 110278 / VKM F-3762 / F11)</name>
    <name type="common">Alkaliphilic filamentous fungus</name>
    <dbReference type="NCBI Taxonomy" id="1314773"/>
    <lineage>
        <taxon>Eukaryota</taxon>
        <taxon>Fungi</taxon>
        <taxon>Dikarya</taxon>
        <taxon>Ascomycota</taxon>
        <taxon>Pezizomycotina</taxon>
        <taxon>Sordariomycetes</taxon>
        <taxon>Hypocreomycetidae</taxon>
        <taxon>Glomerellales</taxon>
        <taxon>Plectosphaerellaceae</taxon>
        <taxon>Sodiomyces</taxon>
    </lineage>
</organism>
<dbReference type="GO" id="GO:0046872">
    <property type="term" value="F:metal ion binding"/>
    <property type="evidence" value="ECO:0007669"/>
    <property type="project" value="UniProtKB-KW"/>
</dbReference>
<dbReference type="GO" id="GO:0005576">
    <property type="term" value="C:extracellular region"/>
    <property type="evidence" value="ECO:0007669"/>
    <property type="project" value="UniProtKB-SubCell"/>
</dbReference>
<feature type="chain" id="PRO_5018248203" description="lytic cellulose monooxygenase (C4-dehydrogenating)" evidence="17">
    <location>
        <begin position="23"/>
        <end position="317"/>
    </location>
</feature>
<keyword evidence="7" id="KW-0560">Oxidoreductase</keyword>
<comment type="subcellular location">
    <subcellularLocation>
        <location evidence="2">Secreted</location>
    </subcellularLocation>
</comment>
<dbReference type="InterPro" id="IPR005103">
    <property type="entry name" value="AA9_LPMO"/>
</dbReference>
<reference evidence="19 20" key="1">
    <citation type="journal article" date="2018" name="Mol. Ecol.">
        <title>The obligate alkalophilic soda-lake fungus Sodiomyces alkalinus has shifted to a protein diet.</title>
        <authorList>
            <person name="Grum-Grzhimaylo A.A."/>
            <person name="Falkoski D.L."/>
            <person name="van den Heuvel J."/>
            <person name="Valero-Jimenez C.A."/>
            <person name="Min B."/>
            <person name="Choi I.G."/>
            <person name="Lipzen A."/>
            <person name="Daum C.G."/>
            <person name="Aanen D.K."/>
            <person name="Tsang A."/>
            <person name="Henrissat B."/>
            <person name="Bilanenko E.N."/>
            <person name="de Vries R.P."/>
            <person name="van Kan J.A.L."/>
            <person name="Grigoriev I.V."/>
            <person name="Debets A.J.M."/>
        </authorList>
    </citation>
    <scope>NUCLEOTIDE SEQUENCE [LARGE SCALE GENOMIC DNA]</scope>
    <source>
        <strain evidence="19 20">F11</strain>
    </source>
</reference>
<dbReference type="InterPro" id="IPR049892">
    <property type="entry name" value="AA9"/>
</dbReference>
<accession>A0A3N2Q5H6</accession>
<keyword evidence="9" id="KW-0503">Monooxygenase</keyword>
<evidence type="ECO:0000256" key="13">
    <source>
        <dbReference type="ARBA" id="ARBA00044502"/>
    </source>
</evidence>
<evidence type="ECO:0000256" key="2">
    <source>
        <dbReference type="ARBA" id="ARBA00004613"/>
    </source>
</evidence>
<keyword evidence="12" id="KW-0624">Polysaccharide degradation</keyword>
<dbReference type="GeneID" id="39581029"/>
<dbReference type="OrthoDB" id="4849160at2759"/>